<dbReference type="EC" id="2.7.13.3" evidence="2"/>
<sequence length="460" mass="52026">MSKTEQQHELLMQLKVENQQLLEFKKLNSLMLKTLKAFTNHSEQSTPFYCLFELIYQELKPDLQLLITCNHNSDGFSIVSSTDEMLIGQDFQLDNALDTKPEQSIFSEPALFFDLNLTSKWPNSLRKLLPIAESALIQPVKIASRCYAIILIINHVNGFSTKAKSVMLNYSSFIASTLTLIEYQHVAAERDTLFSQQKRIEQSMARQGKLAAIGQLAAGVAHELNNPLGFIYSNLNTFELYLKDIASFITQVYNDYPELTNHHKKNNIDFILKDSTELIDESLQGARRAREIIKNLRSFSHPDESSISEINIIDLINDTVKIATTEVKKSANIIVTHYLKNAFIQGNTTQLNQVLLNLINNAHHSITRRKGLIEINTSKRENWINIEISDNGCGINENDTPHIFEPFFTTKEVGKGTGLGLSISKAILEQYNGYIALDYTGQNGTKFVISLPEYNNVSDN</sequence>
<keyword evidence="3" id="KW-0597">Phosphoprotein</keyword>
<evidence type="ECO:0000313" key="6">
    <source>
        <dbReference type="Proteomes" id="UP001155604"/>
    </source>
</evidence>
<dbReference type="Proteomes" id="UP001155604">
    <property type="component" value="Unassembled WGS sequence"/>
</dbReference>
<dbReference type="CDD" id="cd00082">
    <property type="entry name" value="HisKA"/>
    <property type="match status" value="1"/>
</dbReference>
<keyword evidence="5" id="KW-0547">Nucleotide-binding</keyword>
<dbReference type="RefSeq" id="WP_261271526.1">
    <property type="nucleotide sequence ID" value="NZ_JAMTCC010000002.1"/>
</dbReference>
<dbReference type="EMBL" id="JAMTCC010000002">
    <property type="protein sequence ID" value="MCT7943981.1"/>
    <property type="molecule type" value="Genomic_DNA"/>
</dbReference>
<proteinExistence type="predicted"/>
<evidence type="ECO:0000256" key="1">
    <source>
        <dbReference type="ARBA" id="ARBA00000085"/>
    </source>
</evidence>
<dbReference type="GO" id="GO:0005524">
    <property type="term" value="F:ATP binding"/>
    <property type="evidence" value="ECO:0007669"/>
    <property type="project" value="UniProtKB-KW"/>
</dbReference>
<dbReference type="SMART" id="SM00388">
    <property type="entry name" value="HisKA"/>
    <property type="match status" value="1"/>
</dbReference>
<dbReference type="InterPro" id="IPR004358">
    <property type="entry name" value="Sig_transdc_His_kin-like_C"/>
</dbReference>
<dbReference type="GO" id="GO:0000155">
    <property type="term" value="F:phosphorelay sensor kinase activity"/>
    <property type="evidence" value="ECO:0007669"/>
    <property type="project" value="InterPro"/>
</dbReference>
<dbReference type="PROSITE" id="PS50109">
    <property type="entry name" value="HIS_KIN"/>
    <property type="match status" value="1"/>
</dbReference>
<dbReference type="SUPFAM" id="SSF47384">
    <property type="entry name" value="Homodimeric domain of signal transducing histidine kinase"/>
    <property type="match status" value="1"/>
</dbReference>
<dbReference type="InterPro" id="IPR005467">
    <property type="entry name" value="His_kinase_dom"/>
</dbReference>
<accession>A0A9X3AS21</accession>
<gene>
    <name evidence="5" type="ORF">NE536_01135</name>
</gene>
<dbReference type="PANTHER" id="PTHR43065">
    <property type="entry name" value="SENSOR HISTIDINE KINASE"/>
    <property type="match status" value="1"/>
</dbReference>
<keyword evidence="5" id="KW-0067">ATP-binding</keyword>
<dbReference type="SMART" id="SM00387">
    <property type="entry name" value="HATPase_c"/>
    <property type="match status" value="1"/>
</dbReference>
<dbReference type="PANTHER" id="PTHR43065:SF42">
    <property type="entry name" value="TWO-COMPONENT SENSOR PPRA"/>
    <property type="match status" value="1"/>
</dbReference>
<name>A0A9X3AS21_9GAMM</name>
<dbReference type="AlphaFoldDB" id="A0A9X3AS21"/>
<evidence type="ECO:0000256" key="2">
    <source>
        <dbReference type="ARBA" id="ARBA00012438"/>
    </source>
</evidence>
<reference evidence="5" key="1">
    <citation type="journal article" date="2023" name="Int. J. Syst. Evol. Microbiol.">
        <title>&lt;i&gt;Shewanella septentrionalis&lt;/i&gt; sp. nov. and &lt;i&gt;Shewanella holmiensis&lt;/i&gt; sp. nov., isolated from Baltic Sea water and sediments.</title>
        <authorList>
            <person name="Martin-Rodriguez A.J."/>
            <person name="Thorell K."/>
            <person name="Joffre E."/>
            <person name="Jensie-Markopoulos S."/>
            <person name="Moore E.R.B."/>
            <person name="Sjoling A."/>
        </authorList>
    </citation>
    <scope>NUCLEOTIDE SEQUENCE</scope>
    <source>
        <strain evidence="5">SP1W3</strain>
    </source>
</reference>
<evidence type="ECO:0000313" key="5">
    <source>
        <dbReference type="EMBL" id="MCT7943981.1"/>
    </source>
</evidence>
<organism evidence="5 6">
    <name type="scientific">Shewanella septentrionalis</name>
    <dbReference type="NCBI Taxonomy" id="2952223"/>
    <lineage>
        <taxon>Bacteria</taxon>
        <taxon>Pseudomonadati</taxon>
        <taxon>Pseudomonadota</taxon>
        <taxon>Gammaproteobacteria</taxon>
        <taxon>Alteromonadales</taxon>
        <taxon>Shewanellaceae</taxon>
        <taxon>Shewanella</taxon>
    </lineage>
</organism>
<protein>
    <recommendedName>
        <fullName evidence="2">histidine kinase</fullName>
        <ecNumber evidence="2">2.7.13.3</ecNumber>
    </recommendedName>
</protein>
<feature type="domain" description="Histidine kinase" evidence="4">
    <location>
        <begin position="219"/>
        <end position="455"/>
    </location>
</feature>
<comment type="catalytic activity">
    <reaction evidence="1">
        <text>ATP + protein L-histidine = ADP + protein N-phospho-L-histidine.</text>
        <dbReference type="EC" id="2.7.13.3"/>
    </reaction>
</comment>
<dbReference type="InterPro" id="IPR036890">
    <property type="entry name" value="HATPase_C_sf"/>
</dbReference>
<dbReference type="SUPFAM" id="SSF55874">
    <property type="entry name" value="ATPase domain of HSP90 chaperone/DNA topoisomerase II/histidine kinase"/>
    <property type="match status" value="1"/>
</dbReference>
<evidence type="ECO:0000256" key="3">
    <source>
        <dbReference type="ARBA" id="ARBA00022553"/>
    </source>
</evidence>
<comment type="caution">
    <text evidence="5">The sequence shown here is derived from an EMBL/GenBank/DDBJ whole genome shotgun (WGS) entry which is preliminary data.</text>
</comment>
<evidence type="ECO:0000259" key="4">
    <source>
        <dbReference type="PROSITE" id="PS50109"/>
    </source>
</evidence>
<dbReference type="PRINTS" id="PR00344">
    <property type="entry name" value="BCTRLSENSOR"/>
</dbReference>
<dbReference type="InterPro" id="IPR003661">
    <property type="entry name" value="HisK_dim/P_dom"/>
</dbReference>
<dbReference type="Pfam" id="PF02518">
    <property type="entry name" value="HATPase_c"/>
    <property type="match status" value="1"/>
</dbReference>
<keyword evidence="6" id="KW-1185">Reference proteome</keyword>
<dbReference type="InterPro" id="IPR003594">
    <property type="entry name" value="HATPase_dom"/>
</dbReference>
<dbReference type="Gene3D" id="3.30.565.10">
    <property type="entry name" value="Histidine kinase-like ATPase, C-terminal domain"/>
    <property type="match status" value="1"/>
</dbReference>
<dbReference type="InterPro" id="IPR036097">
    <property type="entry name" value="HisK_dim/P_sf"/>
</dbReference>
<dbReference type="Gene3D" id="1.10.287.130">
    <property type="match status" value="1"/>
</dbReference>